<feature type="region of interest" description="Disordered" evidence="1">
    <location>
        <begin position="321"/>
        <end position="408"/>
    </location>
</feature>
<proteinExistence type="predicted"/>
<dbReference type="Proteomes" id="UP000192927">
    <property type="component" value="Unassembled WGS sequence"/>
</dbReference>
<evidence type="ECO:0000256" key="1">
    <source>
        <dbReference type="SAM" id="MobiDB-lite"/>
    </source>
</evidence>
<keyword evidence="3" id="KW-1185">Reference proteome</keyword>
<protein>
    <submittedName>
        <fullName evidence="2">Ribosomal protein L1/ribosomal biogenesis protein</fullName>
    </submittedName>
</protein>
<dbReference type="InterPro" id="IPR016095">
    <property type="entry name" value="Ribosomal_uL1_3-a/b-sand"/>
</dbReference>
<dbReference type="InterPro" id="IPR028364">
    <property type="entry name" value="Ribosomal_uL1/biogenesis"/>
</dbReference>
<dbReference type="InterPro" id="IPR023674">
    <property type="entry name" value="Ribosomal_uL1-like"/>
</dbReference>
<keyword evidence="2" id="KW-0687">Ribonucleoprotein</keyword>
<dbReference type="Pfam" id="PF00687">
    <property type="entry name" value="Ribosomal_L1"/>
    <property type="match status" value="1"/>
</dbReference>
<feature type="compositionally biased region" description="Basic residues" evidence="1">
    <location>
        <begin position="395"/>
        <end position="408"/>
    </location>
</feature>
<organism evidence="2 3">
    <name type="scientific">Lasallia pustulata</name>
    <dbReference type="NCBI Taxonomy" id="136370"/>
    <lineage>
        <taxon>Eukaryota</taxon>
        <taxon>Fungi</taxon>
        <taxon>Dikarya</taxon>
        <taxon>Ascomycota</taxon>
        <taxon>Pezizomycotina</taxon>
        <taxon>Lecanoromycetes</taxon>
        <taxon>OSLEUM clade</taxon>
        <taxon>Umbilicariomycetidae</taxon>
        <taxon>Umbilicariales</taxon>
        <taxon>Umbilicariaceae</taxon>
        <taxon>Lasallia</taxon>
    </lineage>
</organism>
<dbReference type="EMBL" id="FWEW01003541">
    <property type="protein sequence ID" value="SLM39715.1"/>
    <property type="molecule type" value="Genomic_DNA"/>
</dbReference>
<dbReference type="AlphaFoldDB" id="A0A1W5D9J6"/>
<feature type="region of interest" description="Disordered" evidence="1">
    <location>
        <begin position="1"/>
        <end position="21"/>
    </location>
</feature>
<dbReference type="CDD" id="cd00403">
    <property type="entry name" value="Ribosomal_L1"/>
    <property type="match status" value="1"/>
</dbReference>
<dbReference type="SUPFAM" id="SSF56808">
    <property type="entry name" value="Ribosomal protein L1"/>
    <property type="match status" value="1"/>
</dbReference>
<keyword evidence="2" id="KW-0689">Ribosomal protein</keyword>
<feature type="compositionally biased region" description="Basic and acidic residues" evidence="1">
    <location>
        <begin position="338"/>
        <end position="375"/>
    </location>
</feature>
<evidence type="ECO:0000313" key="2">
    <source>
        <dbReference type="EMBL" id="SLM39715.1"/>
    </source>
</evidence>
<sequence>MAPVSTALTTKVQSGSPYQLEKSQTLKASTALLKHIKSEAKRKETESDTKNLLAGDDDSSDEADPSHNEPVWLVLATKKHIVDKKRLKPGKIHLPHSLNGAASSTICLITADPQRPFKDTIAHVSFPTALSSRVTRVIGISKLKARYKTFETRRQLLSEHDVFLADDRVITVLPKLLGKIFYSGSKRPIPVSLEPYKQKDAAGKRQAAPKNPDTKPIAPPAQVAREIERTLSCAQVHLSPAATTSVRVGLAHFSPEQVADNVEAVVTGMVEKFVTKGWRNIRAIHIKGPNTMALPIWLADELWVDEGDILEEEEAKEALQLASQKNRKRKGREGDEEGISKDKKAKKLEDSDMSKEMAERREKLRQQKKEAREQVDGGEVADEEKRVGDAAIGKSKVKSKKMKAITAS</sequence>
<feature type="compositionally biased region" description="Basic and acidic residues" evidence="1">
    <location>
        <begin position="37"/>
        <end position="49"/>
    </location>
</feature>
<name>A0A1W5D9J6_9LECA</name>
<feature type="region of interest" description="Disordered" evidence="1">
    <location>
        <begin position="193"/>
        <end position="218"/>
    </location>
</feature>
<dbReference type="Gene3D" id="3.40.50.790">
    <property type="match status" value="1"/>
</dbReference>
<accession>A0A1W5D9J6</accession>
<feature type="region of interest" description="Disordered" evidence="1">
    <location>
        <begin position="37"/>
        <end position="67"/>
    </location>
</feature>
<evidence type="ECO:0000313" key="3">
    <source>
        <dbReference type="Proteomes" id="UP000192927"/>
    </source>
</evidence>
<reference evidence="3" key="1">
    <citation type="submission" date="2017-03" db="EMBL/GenBank/DDBJ databases">
        <authorList>
            <person name="Sharma R."/>
            <person name="Thines M."/>
        </authorList>
    </citation>
    <scope>NUCLEOTIDE SEQUENCE [LARGE SCALE GENOMIC DNA]</scope>
</reference>
<dbReference type="GO" id="GO:0005840">
    <property type="term" value="C:ribosome"/>
    <property type="evidence" value="ECO:0007669"/>
    <property type="project" value="UniProtKB-KW"/>
</dbReference>